<dbReference type="EMBL" id="JAYMYQ010000004">
    <property type="protein sequence ID" value="KAK7339635.1"/>
    <property type="molecule type" value="Genomic_DNA"/>
</dbReference>
<dbReference type="PANTHER" id="PTHR13832">
    <property type="entry name" value="PROTEIN PHOSPHATASE 2C"/>
    <property type="match status" value="1"/>
</dbReference>
<dbReference type="Gene3D" id="3.60.40.10">
    <property type="entry name" value="PPM-type phosphatase domain"/>
    <property type="match status" value="1"/>
</dbReference>
<feature type="domain" description="PPM-type phosphatase" evidence="1">
    <location>
        <begin position="243"/>
        <end position="628"/>
    </location>
</feature>
<evidence type="ECO:0000313" key="2">
    <source>
        <dbReference type="EMBL" id="KAK7339635.1"/>
    </source>
</evidence>
<name>A0AAN9QJ88_CANGL</name>
<reference evidence="2 3" key="1">
    <citation type="submission" date="2024-01" db="EMBL/GenBank/DDBJ databases">
        <title>The genomes of 5 underutilized Papilionoideae crops provide insights into root nodulation and disease resistanc.</title>
        <authorList>
            <person name="Jiang F."/>
        </authorList>
    </citation>
    <scope>NUCLEOTIDE SEQUENCE [LARGE SCALE GENOMIC DNA]</scope>
    <source>
        <strain evidence="2">LVBAO_FW01</strain>
        <tissue evidence="2">Leaves</tissue>
    </source>
</reference>
<dbReference type="InterPro" id="IPR001932">
    <property type="entry name" value="PPM-type_phosphatase-like_dom"/>
</dbReference>
<dbReference type="InterPro" id="IPR015655">
    <property type="entry name" value="PP2C"/>
</dbReference>
<dbReference type="SMART" id="SM00332">
    <property type="entry name" value="PP2Cc"/>
    <property type="match status" value="1"/>
</dbReference>
<dbReference type="SUPFAM" id="SSF81606">
    <property type="entry name" value="PP2C-like"/>
    <property type="match status" value="1"/>
</dbReference>
<dbReference type="PROSITE" id="PS51746">
    <property type="entry name" value="PPM_2"/>
    <property type="match status" value="1"/>
</dbReference>
<dbReference type="AlphaFoldDB" id="A0AAN9QJ88"/>
<sequence>MGNRIGNLCLCSAGTGNISGRFENGVSFLSKQHDRALGHSICYVRPDTFHLSGDAFSDDDITLMTFRSVSGATVSANTSTTPSTSLDDSLQHRTALDSSASFESSGSFTSTLVPFHHHQHAPLGFYVGSSTERGLSWGPCDRVLNGAGSSEEPAKKLKRSLSHSGYMFQNKTSKRCLKRVLSEAFLNKVSTGKMSIFKKNDNAKARVSCSTSLSAELSLQGAEGDTNYLDDDDDSGDGDGDGDVLMGCENFHWAQGRAGEDRVHIVICEDHGWVFVGIYDGFNGPDATDFLINNLFYAVYDELKGMLCTSHKFESMATTSTTTSDMAKSSSLMELEEKLFLSVKGNNVVDGYCSSSKNNPIGSKELNLDCVSKRVEEMDRRNSNNNNKKLSHSNVLQALSEALMKSEEAFLKTSEEMITQNPVLAMMGSCVLVMLMKGQEIYLMNVGDSRAVLATHTRNSLQLTMEHSTHVKEEVCRIRREHPDDPFAVTRGRVKGCLNVTRAFGAGFLKQPKQNNAVLETFKVSYIGESPYISCSPSLHHQRLSPNDKFIILSSDGLYQYFTNEEAVAKVESFISMFPDRDPAQLLIEEALSRAAKKAGLKFHELLDIPQGERRLYHDDISIVIISLEGKIWRSLV</sequence>
<gene>
    <name evidence="2" type="ORF">VNO77_20313</name>
</gene>
<proteinExistence type="predicted"/>
<dbReference type="InterPro" id="IPR036457">
    <property type="entry name" value="PPM-type-like_dom_sf"/>
</dbReference>
<keyword evidence="3" id="KW-1185">Reference proteome</keyword>
<comment type="caution">
    <text evidence="2">The sequence shown here is derived from an EMBL/GenBank/DDBJ whole genome shotgun (WGS) entry which is preliminary data.</text>
</comment>
<organism evidence="2 3">
    <name type="scientific">Canavalia gladiata</name>
    <name type="common">Sword bean</name>
    <name type="synonym">Dolichos gladiatus</name>
    <dbReference type="NCBI Taxonomy" id="3824"/>
    <lineage>
        <taxon>Eukaryota</taxon>
        <taxon>Viridiplantae</taxon>
        <taxon>Streptophyta</taxon>
        <taxon>Embryophyta</taxon>
        <taxon>Tracheophyta</taxon>
        <taxon>Spermatophyta</taxon>
        <taxon>Magnoliopsida</taxon>
        <taxon>eudicotyledons</taxon>
        <taxon>Gunneridae</taxon>
        <taxon>Pentapetalae</taxon>
        <taxon>rosids</taxon>
        <taxon>fabids</taxon>
        <taxon>Fabales</taxon>
        <taxon>Fabaceae</taxon>
        <taxon>Papilionoideae</taxon>
        <taxon>50 kb inversion clade</taxon>
        <taxon>NPAAA clade</taxon>
        <taxon>indigoferoid/millettioid clade</taxon>
        <taxon>Phaseoleae</taxon>
        <taxon>Canavalia</taxon>
    </lineage>
</organism>
<dbReference type="PANTHER" id="PTHR13832:SF833">
    <property type="entry name" value="PROTEIN PHOSPHATASE 2C-LIKE PROTEIN"/>
    <property type="match status" value="1"/>
</dbReference>
<dbReference type="Pfam" id="PF00481">
    <property type="entry name" value="PP2C"/>
    <property type="match status" value="1"/>
</dbReference>
<dbReference type="GO" id="GO:0004722">
    <property type="term" value="F:protein serine/threonine phosphatase activity"/>
    <property type="evidence" value="ECO:0007669"/>
    <property type="project" value="InterPro"/>
</dbReference>
<dbReference type="Proteomes" id="UP001367508">
    <property type="component" value="Unassembled WGS sequence"/>
</dbReference>
<dbReference type="CDD" id="cd00143">
    <property type="entry name" value="PP2Cc"/>
    <property type="match status" value="1"/>
</dbReference>
<protein>
    <recommendedName>
        <fullName evidence="1">PPM-type phosphatase domain-containing protein</fullName>
    </recommendedName>
</protein>
<evidence type="ECO:0000259" key="1">
    <source>
        <dbReference type="PROSITE" id="PS51746"/>
    </source>
</evidence>
<accession>A0AAN9QJ88</accession>
<evidence type="ECO:0000313" key="3">
    <source>
        <dbReference type="Proteomes" id="UP001367508"/>
    </source>
</evidence>